<dbReference type="Pfam" id="PF01551">
    <property type="entry name" value="Peptidase_M23"/>
    <property type="match status" value="1"/>
</dbReference>
<organism evidence="4 5">
    <name type="scientific">Algimonas arctica</name>
    <dbReference type="NCBI Taxonomy" id="1479486"/>
    <lineage>
        <taxon>Bacteria</taxon>
        <taxon>Pseudomonadati</taxon>
        <taxon>Pseudomonadota</taxon>
        <taxon>Alphaproteobacteria</taxon>
        <taxon>Maricaulales</taxon>
        <taxon>Robiginitomaculaceae</taxon>
        <taxon>Algimonas</taxon>
    </lineage>
</organism>
<reference evidence="4" key="2">
    <citation type="submission" date="2020-09" db="EMBL/GenBank/DDBJ databases">
        <authorList>
            <person name="Sun Q."/>
            <person name="Kim S."/>
        </authorList>
    </citation>
    <scope>NUCLEOTIDE SEQUENCE</scope>
    <source>
        <strain evidence="4">KCTC 32513</strain>
    </source>
</reference>
<keyword evidence="5" id="KW-1185">Reference proteome</keyword>
<sequence>MTLPLTFLVAVFCVSGILFICAKLFLQFDERAEQWPLFWATCLSLSLLIPLSGLLLLMMPEWVPTPAFEILSLHEPLQSLGLIAGTELTAVKNDSLLTLANANKLLVTLYFIGASLNIVTLLRGRYRIHRLISVAEPLGAWCEDDVLLTSLTGSPFAWTPFGQPKHSRIVIPEAYSRQMSRDSLSDILIHERTHIARRDDEFGLILRIILCVCWVSPFAHWMFGRWSQSTEIQCDMAVTANRDPRMRKTYADTLLQAIHIMAGRVRQYPAASFSTHRIRNEKMRIIHIMKGTRPAFKRRRDKVGLALVASTLSVVGMMSVSATARANNKSPQPIRVAEGPPAKLPAAISPAFSAIVTGRLTSRFGPVADPFKDGATRNHFGVDIAAPTGTPIYAPANGVIVAATDVYDGKPAYGNVVVLQTEGGVLTVFAHLDGFTVSSGQTVTKGTQIATVGSSGKSTGPHVHIETHQNGTRIDPMGVWTIARNKR</sequence>
<dbReference type="Gene3D" id="2.70.70.10">
    <property type="entry name" value="Glucose Permease (Domain IIA)"/>
    <property type="match status" value="1"/>
</dbReference>
<feature type="transmembrane region" description="Helical" evidence="1">
    <location>
        <begin position="6"/>
        <end position="26"/>
    </location>
</feature>
<dbReference type="Pfam" id="PF05569">
    <property type="entry name" value="Peptidase_M56"/>
    <property type="match status" value="1"/>
</dbReference>
<evidence type="ECO:0000256" key="1">
    <source>
        <dbReference type="SAM" id="Phobius"/>
    </source>
</evidence>
<feature type="transmembrane region" description="Helical" evidence="1">
    <location>
        <begin position="38"/>
        <end position="59"/>
    </location>
</feature>
<feature type="domain" description="M23ase beta-sheet core" evidence="2">
    <location>
        <begin position="378"/>
        <end position="476"/>
    </location>
</feature>
<protein>
    <submittedName>
        <fullName evidence="4">Uncharacterized protein</fullName>
    </submittedName>
</protein>
<dbReference type="EMBL" id="BMZH01000007">
    <property type="protein sequence ID" value="GHA95923.1"/>
    <property type="molecule type" value="Genomic_DNA"/>
</dbReference>
<accession>A0A8J3CST9</accession>
<reference evidence="4" key="1">
    <citation type="journal article" date="2014" name="Int. J. Syst. Evol. Microbiol.">
        <title>Complete genome sequence of Corynebacterium casei LMG S-19264T (=DSM 44701T), isolated from a smear-ripened cheese.</title>
        <authorList>
            <consortium name="US DOE Joint Genome Institute (JGI-PGF)"/>
            <person name="Walter F."/>
            <person name="Albersmeier A."/>
            <person name="Kalinowski J."/>
            <person name="Ruckert C."/>
        </authorList>
    </citation>
    <scope>NUCLEOTIDE SEQUENCE</scope>
    <source>
        <strain evidence="4">KCTC 32513</strain>
    </source>
</reference>
<proteinExistence type="predicted"/>
<evidence type="ECO:0000313" key="5">
    <source>
        <dbReference type="Proteomes" id="UP000634004"/>
    </source>
</evidence>
<feature type="transmembrane region" description="Helical" evidence="1">
    <location>
        <begin position="105"/>
        <end position="122"/>
    </location>
</feature>
<dbReference type="CDD" id="cd12797">
    <property type="entry name" value="M23_peptidase"/>
    <property type="match status" value="1"/>
</dbReference>
<gene>
    <name evidence="4" type="ORF">GCM10009069_18480</name>
</gene>
<dbReference type="GO" id="GO:0004222">
    <property type="term" value="F:metalloendopeptidase activity"/>
    <property type="evidence" value="ECO:0007669"/>
    <property type="project" value="TreeGrafter"/>
</dbReference>
<evidence type="ECO:0000313" key="4">
    <source>
        <dbReference type="EMBL" id="GHA95923.1"/>
    </source>
</evidence>
<dbReference type="InterPro" id="IPR016047">
    <property type="entry name" value="M23ase_b-sheet_dom"/>
</dbReference>
<evidence type="ECO:0000259" key="2">
    <source>
        <dbReference type="Pfam" id="PF01551"/>
    </source>
</evidence>
<feature type="domain" description="Peptidase M56" evidence="3">
    <location>
        <begin position="166"/>
        <end position="272"/>
    </location>
</feature>
<dbReference type="InterPro" id="IPR011055">
    <property type="entry name" value="Dup_hybrid_motif"/>
</dbReference>
<dbReference type="InterPro" id="IPR008756">
    <property type="entry name" value="Peptidase_M56"/>
</dbReference>
<keyword evidence="1" id="KW-1133">Transmembrane helix</keyword>
<dbReference type="RefSeq" id="WP_189497733.1">
    <property type="nucleotide sequence ID" value="NZ_BMZH01000007.1"/>
</dbReference>
<dbReference type="InterPro" id="IPR050570">
    <property type="entry name" value="Cell_wall_metabolism_enzyme"/>
</dbReference>
<name>A0A8J3CST9_9PROT</name>
<dbReference type="CDD" id="cd07341">
    <property type="entry name" value="M56_BlaR1_MecR1_like"/>
    <property type="match status" value="1"/>
</dbReference>
<dbReference type="PANTHER" id="PTHR21666">
    <property type="entry name" value="PEPTIDASE-RELATED"/>
    <property type="match status" value="1"/>
</dbReference>
<keyword evidence="1" id="KW-0812">Transmembrane</keyword>
<evidence type="ECO:0000259" key="3">
    <source>
        <dbReference type="Pfam" id="PF05569"/>
    </source>
</evidence>
<dbReference type="AlphaFoldDB" id="A0A8J3CST9"/>
<dbReference type="Proteomes" id="UP000634004">
    <property type="component" value="Unassembled WGS sequence"/>
</dbReference>
<dbReference type="PANTHER" id="PTHR21666:SF270">
    <property type="entry name" value="MUREIN HYDROLASE ACTIVATOR ENVC"/>
    <property type="match status" value="1"/>
</dbReference>
<comment type="caution">
    <text evidence="4">The sequence shown here is derived from an EMBL/GenBank/DDBJ whole genome shotgun (WGS) entry which is preliminary data.</text>
</comment>
<dbReference type="SUPFAM" id="SSF51261">
    <property type="entry name" value="Duplicated hybrid motif"/>
    <property type="match status" value="1"/>
</dbReference>
<keyword evidence="1" id="KW-0472">Membrane</keyword>